<dbReference type="Gene3D" id="1.10.10.10">
    <property type="entry name" value="Winged helix-like DNA-binding domain superfamily/Winged helix DNA-binding domain"/>
    <property type="match status" value="1"/>
</dbReference>
<dbReference type="NCBIfam" id="NF033788">
    <property type="entry name" value="HTH_metalloreg"/>
    <property type="match status" value="1"/>
</dbReference>
<keyword evidence="1" id="KW-0805">Transcription regulation</keyword>
<accession>A4TY06</accession>
<evidence type="ECO:0000313" key="5">
    <source>
        <dbReference type="EMBL" id="CAM75513.1"/>
    </source>
</evidence>
<protein>
    <submittedName>
        <fullName evidence="5">Regulatory protein, ArsR</fullName>
    </submittedName>
</protein>
<evidence type="ECO:0000256" key="2">
    <source>
        <dbReference type="ARBA" id="ARBA00023125"/>
    </source>
</evidence>
<dbReference type="InterPro" id="IPR036390">
    <property type="entry name" value="WH_DNA-bd_sf"/>
</dbReference>
<dbReference type="PANTHER" id="PTHR43132">
    <property type="entry name" value="ARSENICAL RESISTANCE OPERON REPRESSOR ARSR-RELATED"/>
    <property type="match status" value="1"/>
</dbReference>
<dbReference type="PANTHER" id="PTHR43132:SF8">
    <property type="entry name" value="HTH-TYPE TRANSCRIPTIONAL REGULATOR KMTR"/>
    <property type="match status" value="1"/>
</dbReference>
<name>A4TY06_9PROT</name>
<dbReference type="InterPro" id="IPR051011">
    <property type="entry name" value="Metal_resp_trans_reg"/>
</dbReference>
<organism evidence="5">
    <name type="scientific">Magnetospirillum gryphiswaldense</name>
    <dbReference type="NCBI Taxonomy" id="55518"/>
    <lineage>
        <taxon>Bacteria</taxon>
        <taxon>Pseudomonadati</taxon>
        <taxon>Pseudomonadota</taxon>
        <taxon>Alphaproteobacteria</taxon>
        <taxon>Rhodospirillales</taxon>
        <taxon>Rhodospirillaceae</taxon>
        <taxon>Magnetospirillum</taxon>
    </lineage>
</organism>
<dbReference type="AlphaFoldDB" id="A4TY06"/>
<gene>
    <name evidence="5" type="ORF">MGR_1593</name>
</gene>
<dbReference type="InterPro" id="IPR036388">
    <property type="entry name" value="WH-like_DNA-bd_sf"/>
</dbReference>
<dbReference type="EMBL" id="CU459003">
    <property type="protein sequence ID" value="CAM75513.1"/>
    <property type="molecule type" value="Genomic_DNA"/>
</dbReference>
<dbReference type="InterPro" id="IPR011991">
    <property type="entry name" value="ArsR-like_HTH"/>
</dbReference>
<sequence length="189" mass="20343">MTIIRAREQVEDLMTTQGMDTAVAALRQAGLMPTRERLLVAGLVFSGPLITLNPGELRERALDQGLYLSEGEVGSALAELSQAGVLPKMLSGSGSSPANLRRIAAALQAMGNHHRLLVLVELAQGERSVGELRRAVGLRPSALSQHLAKLRIGGLVRTRRDATRIYYSLHSPEVLTVLRGFGCLPTKSD</sequence>
<dbReference type="GO" id="GO:0003677">
    <property type="term" value="F:DNA binding"/>
    <property type="evidence" value="ECO:0007669"/>
    <property type="project" value="UniProtKB-KW"/>
</dbReference>
<dbReference type="Pfam" id="PF01022">
    <property type="entry name" value="HTH_5"/>
    <property type="match status" value="1"/>
</dbReference>
<evidence type="ECO:0000259" key="4">
    <source>
        <dbReference type="PROSITE" id="PS50987"/>
    </source>
</evidence>
<keyword evidence="3" id="KW-0804">Transcription</keyword>
<dbReference type="SUPFAM" id="SSF46785">
    <property type="entry name" value="Winged helix' DNA-binding domain"/>
    <property type="match status" value="1"/>
</dbReference>
<evidence type="ECO:0000256" key="1">
    <source>
        <dbReference type="ARBA" id="ARBA00023015"/>
    </source>
</evidence>
<dbReference type="PROSITE" id="PS50987">
    <property type="entry name" value="HTH_ARSR_2"/>
    <property type="match status" value="1"/>
</dbReference>
<evidence type="ECO:0000256" key="3">
    <source>
        <dbReference type="ARBA" id="ARBA00023163"/>
    </source>
</evidence>
<dbReference type="PRINTS" id="PR00778">
    <property type="entry name" value="HTHARSR"/>
</dbReference>
<keyword evidence="2" id="KW-0238">DNA-binding</keyword>
<dbReference type="CDD" id="cd00090">
    <property type="entry name" value="HTH_ARSR"/>
    <property type="match status" value="1"/>
</dbReference>
<feature type="domain" description="HTH arsR-type" evidence="4">
    <location>
        <begin position="95"/>
        <end position="189"/>
    </location>
</feature>
<proteinExistence type="predicted"/>
<dbReference type="SMART" id="SM00418">
    <property type="entry name" value="HTH_ARSR"/>
    <property type="match status" value="1"/>
</dbReference>
<dbReference type="InterPro" id="IPR001845">
    <property type="entry name" value="HTH_ArsR_DNA-bd_dom"/>
</dbReference>
<dbReference type="GO" id="GO:0003700">
    <property type="term" value="F:DNA-binding transcription factor activity"/>
    <property type="evidence" value="ECO:0007669"/>
    <property type="project" value="InterPro"/>
</dbReference>
<reference evidence="5" key="1">
    <citation type="journal article" date="2007" name="J. Bacteriol.">
        <title>Comparative genome analysis of four magnetotactic bacteria reveals a complex set of group-specific genes implicated in magnetosome biomineralization and function.</title>
        <authorList>
            <person name="Richter M."/>
            <person name="Kube M."/>
            <person name="Bazylinski D.A."/>
            <person name="Lombardot T."/>
            <person name="Gloeckner F.O."/>
            <person name="Reinhardt R."/>
            <person name="Schueler D."/>
        </authorList>
    </citation>
    <scope>NUCLEOTIDE SEQUENCE</scope>
    <source>
        <strain evidence="5">MSR-1</strain>
    </source>
</reference>